<dbReference type="InterPro" id="IPR013039">
    <property type="entry name" value="DUF1588"/>
</dbReference>
<dbReference type="GO" id="GO:0030247">
    <property type="term" value="F:polysaccharide binding"/>
    <property type="evidence" value="ECO:0007669"/>
    <property type="project" value="InterPro"/>
</dbReference>
<dbReference type="Gene3D" id="2.60.40.290">
    <property type="match status" value="1"/>
</dbReference>
<feature type="domain" description="DUF1585" evidence="3">
    <location>
        <begin position="596"/>
        <end position="665"/>
    </location>
</feature>
<proteinExistence type="predicted"/>
<dbReference type="eggNOG" id="COG5297">
    <property type="taxonomic scope" value="Bacteria"/>
</dbReference>
<evidence type="ECO:0000259" key="4">
    <source>
        <dbReference type="Pfam" id="PF07626"/>
    </source>
</evidence>
<evidence type="ECO:0000259" key="6">
    <source>
        <dbReference type="Pfam" id="PF07631"/>
    </source>
</evidence>
<dbReference type="GO" id="GO:0005975">
    <property type="term" value="P:carbohydrate metabolic process"/>
    <property type="evidence" value="ECO:0007669"/>
    <property type="project" value="InterPro"/>
</dbReference>
<feature type="domain" description="DUF1595" evidence="7">
    <location>
        <begin position="259"/>
        <end position="319"/>
    </location>
</feature>
<dbReference type="InterPro" id="IPR013036">
    <property type="entry name" value="DUF1587"/>
</dbReference>
<reference evidence="8 9" key="1">
    <citation type="submission" date="2007-06" db="EMBL/GenBank/DDBJ databases">
        <authorList>
            <person name="Shimkets L."/>
            <person name="Ferriera S."/>
            <person name="Johnson J."/>
            <person name="Kravitz S."/>
            <person name="Beeson K."/>
            <person name="Sutton G."/>
            <person name="Rogers Y.-H."/>
            <person name="Friedman R."/>
            <person name="Frazier M."/>
            <person name="Venter J.C."/>
        </authorList>
    </citation>
    <scope>NUCLEOTIDE SEQUENCE [LARGE SCALE GENOMIC DNA]</scope>
    <source>
        <strain evidence="8 9">SIR-1</strain>
    </source>
</reference>
<dbReference type="AlphaFoldDB" id="A6GCR6"/>
<dbReference type="EMBL" id="ABCS01000067">
    <property type="protein sequence ID" value="EDM76332.1"/>
    <property type="molecule type" value="Genomic_DNA"/>
</dbReference>
<evidence type="ECO:0000259" key="2">
    <source>
        <dbReference type="Pfam" id="PF00553"/>
    </source>
</evidence>
<name>A6GCR6_9BACT</name>
<feature type="compositionally biased region" description="Acidic residues" evidence="1">
    <location>
        <begin position="699"/>
        <end position="711"/>
    </location>
</feature>
<dbReference type="Pfam" id="PF07627">
    <property type="entry name" value="PSCyt3"/>
    <property type="match status" value="1"/>
</dbReference>
<evidence type="ECO:0000259" key="7">
    <source>
        <dbReference type="Pfam" id="PF07637"/>
    </source>
</evidence>
<dbReference type="Pfam" id="PF07631">
    <property type="entry name" value="PSD4"/>
    <property type="match status" value="1"/>
</dbReference>
<sequence length="800" mass="84389">MTTTHPMHPVFKVLTVAGFAMGVAAGCAQGQDGGGEDCPSDAEFFEEQVWKPFASMTCFSCHNSEGAAKDSAMVLRPPGEEGAAAYNMQVMAGVANEEVDGTSVLLLKPIGAHPDGHGGGTQLTPGTPDYAALEEFVARAQGTFDCEQDSGSDGEEGGEVASCEDANSDIGGRGIRRLSHLEYDNTVRDLVAVDGDLAAQAEGFASDNVINGFTNNADSLTVSGLLADQYRVAAEALADHIVTNQGDFLGCDPIDGEACAESFMRAFAVRAFRRPVTDEEVARYLALYTVVEAEDGFDEGLKWMVAAALQSPNFLYRTELGVDAGDGTYTLTAHEVASELSYLIVGTMPDAELEALAESGEILDPAVLEAQAQRLLGAPGSERVLARFVDEWLGIGLLPTVTRDPDLYPEFTPEIREAMLGETHRVVAEVFYSGGSLADLLTADFTHVTSELAAFYGVPAPGEVDAEGYGRVGLDGVSYGGLMTQGSVNAAHALPTTSSPIHRGLMVRGRLMCHELPPPPAGLDTSPPAVDPDLSTRERYAAHSSEMACSGCHELIDGIGFGLEHYDAIGRFREVDGIHPVDATGEIVRSQGIDGTFEGAAELQGILAGGDEVRDCYAQLWTEFALGAELEGELECVGESMRESFATNGGRLDGLVSELVRSPHFLRRQAGDYVPGGDTGGGDEGESSTDEGGSSTDGGEGEADTESEDSGGDGLISEGIEIEVTIDSQWAQGQCNTIHVYNVTDAPIDWEVSLILEGTLNNHWTSTATPDGEYTTFTGDFTNATVPAQGTTSFGYCVSY</sequence>
<evidence type="ECO:0000313" key="9">
    <source>
        <dbReference type="Proteomes" id="UP000005801"/>
    </source>
</evidence>
<dbReference type="InterPro" id="IPR013043">
    <property type="entry name" value="DUF1595"/>
</dbReference>
<feature type="domain" description="CBM2" evidence="2">
    <location>
        <begin position="722"/>
        <end position="798"/>
    </location>
</feature>
<dbReference type="InterPro" id="IPR008965">
    <property type="entry name" value="CBM2/CBM3_carb-bd_dom_sf"/>
</dbReference>
<evidence type="ECO:0000256" key="1">
    <source>
        <dbReference type="SAM" id="MobiDB-lite"/>
    </source>
</evidence>
<feature type="domain" description="DUF1588" evidence="5">
    <location>
        <begin position="480"/>
        <end position="575"/>
    </location>
</feature>
<evidence type="ECO:0000259" key="5">
    <source>
        <dbReference type="Pfam" id="PF07627"/>
    </source>
</evidence>
<dbReference type="InterPro" id="IPR011478">
    <property type="entry name" value="DUF1585"/>
</dbReference>
<accession>A6GCR6</accession>
<feature type="domain" description="DUF1592" evidence="6">
    <location>
        <begin position="331"/>
        <end position="458"/>
    </location>
</feature>
<dbReference type="Proteomes" id="UP000005801">
    <property type="component" value="Unassembled WGS sequence"/>
</dbReference>
<dbReference type="InterPro" id="IPR001919">
    <property type="entry name" value="CBD2"/>
</dbReference>
<evidence type="ECO:0008006" key="10">
    <source>
        <dbReference type="Google" id="ProtNLM"/>
    </source>
</evidence>
<comment type="caution">
    <text evidence="8">The sequence shown here is derived from an EMBL/GenBank/DDBJ whole genome shotgun (WGS) entry which is preliminary data.</text>
</comment>
<feature type="domain" description="DUF1587" evidence="4">
    <location>
        <begin position="176"/>
        <end position="242"/>
    </location>
</feature>
<dbReference type="Pfam" id="PF07626">
    <property type="entry name" value="PSD3"/>
    <property type="match status" value="1"/>
</dbReference>
<gene>
    <name evidence="8" type="ORF">PPSIR1_18537</name>
</gene>
<keyword evidence="9" id="KW-1185">Reference proteome</keyword>
<dbReference type="STRING" id="391625.PPSIR1_18537"/>
<dbReference type="Pfam" id="PF07637">
    <property type="entry name" value="PSD5"/>
    <property type="match status" value="1"/>
</dbReference>
<dbReference type="GO" id="GO:0004553">
    <property type="term" value="F:hydrolase activity, hydrolyzing O-glycosyl compounds"/>
    <property type="evidence" value="ECO:0007669"/>
    <property type="project" value="InterPro"/>
</dbReference>
<dbReference type="SUPFAM" id="SSF49384">
    <property type="entry name" value="Carbohydrate-binding domain"/>
    <property type="match status" value="1"/>
</dbReference>
<dbReference type="Pfam" id="PF07624">
    <property type="entry name" value="PSD2"/>
    <property type="match status" value="1"/>
</dbReference>
<organism evidence="8 9">
    <name type="scientific">Plesiocystis pacifica SIR-1</name>
    <dbReference type="NCBI Taxonomy" id="391625"/>
    <lineage>
        <taxon>Bacteria</taxon>
        <taxon>Pseudomonadati</taxon>
        <taxon>Myxococcota</taxon>
        <taxon>Polyangia</taxon>
        <taxon>Nannocystales</taxon>
        <taxon>Nannocystaceae</taxon>
        <taxon>Plesiocystis</taxon>
    </lineage>
</organism>
<dbReference type="InterPro" id="IPR012291">
    <property type="entry name" value="CBM2_carb-bd_dom_sf"/>
</dbReference>
<dbReference type="Pfam" id="PF00553">
    <property type="entry name" value="CBM_2"/>
    <property type="match status" value="1"/>
</dbReference>
<evidence type="ECO:0000313" key="8">
    <source>
        <dbReference type="EMBL" id="EDM76332.1"/>
    </source>
</evidence>
<protein>
    <recommendedName>
        <fullName evidence="10">Cellulose-binding domain protein</fullName>
    </recommendedName>
</protein>
<feature type="region of interest" description="Disordered" evidence="1">
    <location>
        <begin position="669"/>
        <end position="715"/>
    </location>
</feature>
<dbReference type="OrthoDB" id="127185at2"/>
<dbReference type="InterPro" id="IPR013042">
    <property type="entry name" value="DUF1592"/>
</dbReference>
<evidence type="ECO:0000259" key="3">
    <source>
        <dbReference type="Pfam" id="PF07624"/>
    </source>
</evidence>